<dbReference type="OMA" id="SCTMLIC"/>
<evidence type="ECO:0000256" key="5">
    <source>
        <dbReference type="ARBA" id="ARBA00022741"/>
    </source>
</evidence>
<dbReference type="GO" id="GO:0005524">
    <property type="term" value="F:ATP binding"/>
    <property type="evidence" value="ECO:0007669"/>
    <property type="project" value="InterPro"/>
</dbReference>
<evidence type="ECO:0000256" key="4">
    <source>
        <dbReference type="ARBA" id="ARBA00022679"/>
    </source>
</evidence>
<keyword evidence="6 7" id="KW-0418">Kinase</keyword>
<protein>
    <recommendedName>
        <fullName evidence="3">adenylate kinase</fullName>
        <ecNumber evidence="3">2.7.4.3</ecNumber>
    </recommendedName>
</protein>
<dbReference type="SUPFAM" id="SSF52540">
    <property type="entry name" value="P-loop containing nucleoside triphosphate hydrolases"/>
    <property type="match status" value="1"/>
</dbReference>
<comment type="catalytic activity">
    <reaction evidence="1">
        <text>AMP + ATP = 2 ADP</text>
        <dbReference type="Rhea" id="RHEA:12973"/>
        <dbReference type="ChEBI" id="CHEBI:30616"/>
        <dbReference type="ChEBI" id="CHEBI:456215"/>
        <dbReference type="ChEBI" id="CHEBI:456216"/>
        <dbReference type="EC" id="2.7.4.3"/>
    </reaction>
</comment>
<dbReference type="Proteomes" id="UP000036987">
    <property type="component" value="Unassembled WGS sequence"/>
</dbReference>
<comment type="caution">
    <text evidence="9">The sequence shown here is derived from an EMBL/GenBank/DDBJ whole genome shotgun (WGS) entry which is preliminary data.</text>
</comment>
<keyword evidence="5" id="KW-0547">Nucleotide-binding</keyword>
<dbReference type="InterPro" id="IPR033690">
    <property type="entry name" value="Adenylat_kinase_CS"/>
</dbReference>
<dbReference type="GO" id="GO:0005739">
    <property type="term" value="C:mitochondrion"/>
    <property type="evidence" value="ECO:0000318"/>
    <property type="project" value="GO_Central"/>
</dbReference>
<dbReference type="InterPro" id="IPR006259">
    <property type="entry name" value="Adenyl_kin_sub"/>
</dbReference>
<gene>
    <name evidence="9" type="ORF">ZOSMA_114G00270</name>
</gene>
<dbReference type="PRINTS" id="PR00094">
    <property type="entry name" value="ADENYLTKNASE"/>
</dbReference>
<dbReference type="InterPro" id="IPR027417">
    <property type="entry name" value="P-loop_NTPase"/>
</dbReference>
<dbReference type="InterPro" id="IPR000850">
    <property type="entry name" value="Adenylat/UMP-CMP_kin"/>
</dbReference>
<reference evidence="10" key="1">
    <citation type="journal article" date="2016" name="Nature">
        <title>The genome of the seagrass Zostera marina reveals angiosperm adaptation to the sea.</title>
        <authorList>
            <person name="Olsen J.L."/>
            <person name="Rouze P."/>
            <person name="Verhelst B."/>
            <person name="Lin Y.-C."/>
            <person name="Bayer T."/>
            <person name="Collen J."/>
            <person name="Dattolo E."/>
            <person name="De Paoli E."/>
            <person name="Dittami S."/>
            <person name="Maumus F."/>
            <person name="Michel G."/>
            <person name="Kersting A."/>
            <person name="Lauritano C."/>
            <person name="Lohaus R."/>
            <person name="Toepel M."/>
            <person name="Tonon T."/>
            <person name="Vanneste K."/>
            <person name="Amirebrahimi M."/>
            <person name="Brakel J."/>
            <person name="Bostroem C."/>
            <person name="Chovatia M."/>
            <person name="Grimwood J."/>
            <person name="Jenkins J.W."/>
            <person name="Jueterbock A."/>
            <person name="Mraz A."/>
            <person name="Stam W.T."/>
            <person name="Tice H."/>
            <person name="Bornberg-Bauer E."/>
            <person name="Green P.J."/>
            <person name="Pearson G.A."/>
            <person name="Procaccini G."/>
            <person name="Duarte C.M."/>
            <person name="Schmutz J."/>
            <person name="Reusch T.B.H."/>
            <person name="Van de Peer Y."/>
        </authorList>
    </citation>
    <scope>NUCLEOTIDE SEQUENCE [LARGE SCALE GENOMIC DNA]</scope>
    <source>
        <strain evidence="10">cv. Finnish</strain>
    </source>
</reference>
<dbReference type="EC" id="2.7.4.3" evidence="3"/>
<proteinExistence type="inferred from homology"/>
<dbReference type="NCBIfam" id="TIGR01351">
    <property type="entry name" value="adk"/>
    <property type="match status" value="1"/>
</dbReference>
<dbReference type="GO" id="GO:0004017">
    <property type="term" value="F:AMP kinase activity"/>
    <property type="evidence" value="ECO:0000318"/>
    <property type="project" value="GO_Central"/>
</dbReference>
<evidence type="ECO:0000313" key="9">
    <source>
        <dbReference type="EMBL" id="KMZ75430.1"/>
    </source>
</evidence>
<dbReference type="PANTHER" id="PTHR23359">
    <property type="entry name" value="NUCLEOTIDE KINASE"/>
    <property type="match status" value="1"/>
</dbReference>
<evidence type="ECO:0000256" key="8">
    <source>
        <dbReference type="SAM" id="MobiDB-lite"/>
    </source>
</evidence>
<evidence type="ECO:0000256" key="1">
    <source>
        <dbReference type="ARBA" id="ARBA00000582"/>
    </source>
</evidence>
<dbReference type="CDD" id="cd01428">
    <property type="entry name" value="ADK"/>
    <property type="match status" value="1"/>
</dbReference>
<dbReference type="EMBL" id="LFYR01000167">
    <property type="protein sequence ID" value="KMZ75430.1"/>
    <property type="molecule type" value="Genomic_DNA"/>
</dbReference>
<comment type="similarity">
    <text evidence="2 7">Belongs to the adenylate kinase family.</text>
</comment>
<dbReference type="STRING" id="29655.A0A0K9Q4N7"/>
<dbReference type="Gene3D" id="3.40.50.300">
    <property type="entry name" value="P-loop containing nucleotide triphosphate hydrolases"/>
    <property type="match status" value="1"/>
</dbReference>
<sequence length="284" mass="31578">MTAINRFLRNVSSLSTLSKTFSRRNGHSSAAALPHGSLMPPRKSPDERNVQWVFLGCPGVGKGTYASRLSKFIGVPHIATGDLVREELNASGPLAEKLKGIVNQGKLVSDEIIIDILSKRLEDGEVKGESGFILDGFPRTIRQAEMLEEVLDIDLAVNLKLREDVLIAKCLGRRICSQCGGNFNIANIDFKRENGKPEIQMAPLLPPVGCESKLIVRADDTEQVVKERLRIYNNMSKPVEDFYRRRTKLMEFDLPGGIPESWPKLLHALNLDDDDDKKSASEQV</sequence>
<feature type="region of interest" description="Disordered" evidence="8">
    <location>
        <begin position="25"/>
        <end position="44"/>
    </location>
</feature>
<evidence type="ECO:0000313" key="10">
    <source>
        <dbReference type="Proteomes" id="UP000036987"/>
    </source>
</evidence>
<keyword evidence="4 7" id="KW-0808">Transferase</keyword>
<dbReference type="Pfam" id="PF00406">
    <property type="entry name" value="ADK"/>
    <property type="match status" value="1"/>
</dbReference>
<dbReference type="OrthoDB" id="439792at2759"/>
<dbReference type="PROSITE" id="PS00113">
    <property type="entry name" value="ADENYLATE_KINASE"/>
    <property type="match status" value="1"/>
</dbReference>
<evidence type="ECO:0000256" key="2">
    <source>
        <dbReference type="ARBA" id="ARBA00007220"/>
    </source>
</evidence>
<organism evidence="9 10">
    <name type="scientific">Zostera marina</name>
    <name type="common">Eelgrass</name>
    <dbReference type="NCBI Taxonomy" id="29655"/>
    <lineage>
        <taxon>Eukaryota</taxon>
        <taxon>Viridiplantae</taxon>
        <taxon>Streptophyta</taxon>
        <taxon>Embryophyta</taxon>
        <taxon>Tracheophyta</taxon>
        <taxon>Spermatophyta</taxon>
        <taxon>Magnoliopsida</taxon>
        <taxon>Liliopsida</taxon>
        <taxon>Zosteraceae</taxon>
        <taxon>Zostera</taxon>
    </lineage>
</organism>
<evidence type="ECO:0000256" key="3">
    <source>
        <dbReference type="ARBA" id="ARBA00012955"/>
    </source>
</evidence>
<keyword evidence="10" id="KW-1185">Reference proteome</keyword>
<accession>A0A0K9Q4N7</accession>
<name>A0A0K9Q4N7_ZOSMR</name>
<dbReference type="GO" id="GO:0005737">
    <property type="term" value="C:cytoplasm"/>
    <property type="evidence" value="ECO:0000318"/>
    <property type="project" value="GO_Central"/>
</dbReference>
<evidence type="ECO:0000256" key="6">
    <source>
        <dbReference type="ARBA" id="ARBA00022777"/>
    </source>
</evidence>
<evidence type="ECO:0000256" key="7">
    <source>
        <dbReference type="RuleBase" id="RU003330"/>
    </source>
</evidence>
<dbReference type="HAMAP" id="MF_00235">
    <property type="entry name" value="Adenylate_kinase_Adk"/>
    <property type="match status" value="1"/>
</dbReference>
<dbReference type="AlphaFoldDB" id="A0A0K9Q4N7"/>